<evidence type="ECO:0000313" key="2">
    <source>
        <dbReference type="EMBL" id="GGG48061.1"/>
    </source>
</evidence>
<reference evidence="2 3" key="1">
    <citation type="journal article" date="2014" name="Int. J. Syst. Evol. Microbiol.">
        <title>Complete genome sequence of Corynebacterium casei LMG S-19264T (=DSM 44701T), isolated from a smear-ripened cheese.</title>
        <authorList>
            <consortium name="US DOE Joint Genome Institute (JGI-PGF)"/>
            <person name="Walter F."/>
            <person name="Albersmeier A."/>
            <person name="Kalinowski J."/>
            <person name="Ruckert C."/>
        </authorList>
    </citation>
    <scope>NUCLEOTIDE SEQUENCE [LARGE SCALE GENOMIC DNA]</scope>
    <source>
        <strain evidence="2 3">CGMCC 1.16330</strain>
    </source>
</reference>
<sequence>MSVLNAVLLGLAMGIVFGFLLEKSRVFEPAVILGQFQLRNFIMLRVFLAGVAMGLVVLAALTGFGLARLAPKATLPVADAVGGLILGAGIALAGACPGTVLAQIGAGYRDPWFTLAGGLLGALAFTYAEPALAPWIGAAGQGRLTLDMLLGVPFWVLALVVAAVLALVLRAMESWRPWRAELGEAADGLLPPAAPAPPAAGRPLPAE</sequence>
<keyword evidence="1" id="KW-1133">Transmembrane helix</keyword>
<evidence type="ECO:0000313" key="3">
    <source>
        <dbReference type="Proteomes" id="UP000597507"/>
    </source>
</evidence>
<organism evidence="2 3">
    <name type="scientific">Caldovatus sediminis</name>
    <dbReference type="NCBI Taxonomy" id="2041189"/>
    <lineage>
        <taxon>Bacteria</taxon>
        <taxon>Pseudomonadati</taxon>
        <taxon>Pseudomonadota</taxon>
        <taxon>Alphaproteobacteria</taxon>
        <taxon>Acetobacterales</taxon>
        <taxon>Roseomonadaceae</taxon>
        <taxon>Caldovatus</taxon>
    </lineage>
</organism>
<comment type="caution">
    <text evidence="2">The sequence shown here is derived from an EMBL/GenBank/DDBJ whole genome shotgun (WGS) entry which is preliminary data.</text>
</comment>
<feature type="transmembrane region" description="Helical" evidence="1">
    <location>
        <begin position="148"/>
        <end position="169"/>
    </location>
</feature>
<feature type="transmembrane region" description="Helical" evidence="1">
    <location>
        <begin position="42"/>
        <end position="64"/>
    </location>
</feature>
<protein>
    <recommendedName>
        <fullName evidence="4">Sulphur transport domain-containing protein</fullName>
    </recommendedName>
</protein>
<proteinExistence type="predicted"/>
<feature type="transmembrane region" description="Helical" evidence="1">
    <location>
        <begin position="6"/>
        <end position="21"/>
    </location>
</feature>
<gene>
    <name evidence="2" type="ORF">GCM10010964_39340</name>
</gene>
<evidence type="ECO:0008006" key="4">
    <source>
        <dbReference type="Google" id="ProtNLM"/>
    </source>
</evidence>
<keyword evidence="1" id="KW-0812">Transmembrane</keyword>
<evidence type="ECO:0000256" key="1">
    <source>
        <dbReference type="SAM" id="Phobius"/>
    </source>
</evidence>
<dbReference type="Proteomes" id="UP000597507">
    <property type="component" value="Unassembled WGS sequence"/>
</dbReference>
<feature type="transmembrane region" description="Helical" evidence="1">
    <location>
        <begin position="84"/>
        <end position="104"/>
    </location>
</feature>
<dbReference type="EMBL" id="BMKS01000017">
    <property type="protein sequence ID" value="GGG48061.1"/>
    <property type="molecule type" value="Genomic_DNA"/>
</dbReference>
<dbReference type="InterPro" id="IPR007272">
    <property type="entry name" value="Sulf_transp_TsuA/YedE"/>
</dbReference>
<dbReference type="AlphaFoldDB" id="A0A8J2ZF82"/>
<dbReference type="Pfam" id="PF04143">
    <property type="entry name" value="Sulf_transp"/>
    <property type="match status" value="1"/>
</dbReference>
<keyword evidence="3" id="KW-1185">Reference proteome</keyword>
<dbReference type="RefSeq" id="WP_188903368.1">
    <property type="nucleotide sequence ID" value="NZ_BMKS01000017.1"/>
</dbReference>
<name>A0A8J2ZF82_9PROT</name>
<accession>A0A8J2ZF82</accession>
<keyword evidence="1" id="KW-0472">Membrane</keyword>
<feature type="transmembrane region" description="Helical" evidence="1">
    <location>
        <begin position="111"/>
        <end position="128"/>
    </location>
</feature>